<reference evidence="2 3" key="1">
    <citation type="journal article" date="2018" name="Evol. Lett.">
        <title>Horizontal gene cluster transfer increased hallucinogenic mushroom diversity.</title>
        <authorList>
            <person name="Reynolds H.T."/>
            <person name="Vijayakumar V."/>
            <person name="Gluck-Thaler E."/>
            <person name="Korotkin H.B."/>
            <person name="Matheny P.B."/>
            <person name="Slot J.C."/>
        </authorList>
    </citation>
    <scope>NUCLEOTIDE SEQUENCE [LARGE SCALE GENOMIC DNA]</scope>
    <source>
        <strain evidence="2 3">SRW20</strain>
    </source>
</reference>
<gene>
    <name evidence="2" type="ORF">CVT26_015457</name>
</gene>
<organism evidence="2 3">
    <name type="scientific">Gymnopilus dilepis</name>
    <dbReference type="NCBI Taxonomy" id="231916"/>
    <lineage>
        <taxon>Eukaryota</taxon>
        <taxon>Fungi</taxon>
        <taxon>Dikarya</taxon>
        <taxon>Basidiomycota</taxon>
        <taxon>Agaricomycotina</taxon>
        <taxon>Agaricomycetes</taxon>
        <taxon>Agaricomycetidae</taxon>
        <taxon>Agaricales</taxon>
        <taxon>Agaricineae</taxon>
        <taxon>Hymenogastraceae</taxon>
        <taxon>Gymnopilus</taxon>
    </lineage>
</organism>
<accession>A0A409W4H1</accession>
<dbReference type="AlphaFoldDB" id="A0A409W4H1"/>
<evidence type="ECO:0000313" key="2">
    <source>
        <dbReference type="EMBL" id="PPQ73365.1"/>
    </source>
</evidence>
<sequence>MYGLKICGTDHRVVHFRQGSRVRDTVLPITETRDADKDDRLSPLFFCDGRMQKDDGESEGADVADPTFSKYAHRVLLKTLRLSESGCRLSTAGPFQSPPYGWTSVRPSLPADNHGKGYISPSVNL</sequence>
<comment type="caution">
    <text evidence="2">The sequence shown here is derived from an EMBL/GenBank/DDBJ whole genome shotgun (WGS) entry which is preliminary data.</text>
</comment>
<keyword evidence="3" id="KW-1185">Reference proteome</keyword>
<name>A0A409W4H1_9AGAR</name>
<dbReference type="InParanoid" id="A0A409W4H1"/>
<feature type="region of interest" description="Disordered" evidence="1">
    <location>
        <begin position="88"/>
        <end position="125"/>
    </location>
</feature>
<protein>
    <submittedName>
        <fullName evidence="2">Uncharacterized protein</fullName>
    </submittedName>
</protein>
<evidence type="ECO:0000256" key="1">
    <source>
        <dbReference type="SAM" id="MobiDB-lite"/>
    </source>
</evidence>
<dbReference type="EMBL" id="NHYE01005409">
    <property type="protein sequence ID" value="PPQ73365.1"/>
    <property type="molecule type" value="Genomic_DNA"/>
</dbReference>
<evidence type="ECO:0000313" key="3">
    <source>
        <dbReference type="Proteomes" id="UP000284706"/>
    </source>
</evidence>
<dbReference type="Proteomes" id="UP000284706">
    <property type="component" value="Unassembled WGS sequence"/>
</dbReference>
<proteinExistence type="predicted"/>